<organism evidence="2 3">
    <name type="scientific">Caulobacter ginsengisoli</name>
    <dbReference type="NCBI Taxonomy" id="400775"/>
    <lineage>
        <taxon>Bacteria</taxon>
        <taxon>Pseudomonadati</taxon>
        <taxon>Pseudomonadota</taxon>
        <taxon>Alphaproteobacteria</taxon>
        <taxon>Caulobacterales</taxon>
        <taxon>Caulobacteraceae</taxon>
        <taxon>Caulobacter</taxon>
    </lineage>
</organism>
<feature type="chain" id="PRO_5046784777" evidence="1">
    <location>
        <begin position="24"/>
        <end position="138"/>
    </location>
</feature>
<name>A0ABU0IKJ5_9CAUL</name>
<keyword evidence="1" id="KW-0732">Signal</keyword>
<proteinExistence type="predicted"/>
<dbReference type="InterPro" id="IPR049851">
    <property type="entry name" value="Holdfast_HfaA"/>
</dbReference>
<evidence type="ECO:0000256" key="1">
    <source>
        <dbReference type="SAM" id="SignalP"/>
    </source>
</evidence>
<evidence type="ECO:0000313" key="2">
    <source>
        <dbReference type="EMBL" id="MDQ0462535.1"/>
    </source>
</evidence>
<evidence type="ECO:0000313" key="3">
    <source>
        <dbReference type="Proteomes" id="UP001228905"/>
    </source>
</evidence>
<feature type="signal peptide" evidence="1">
    <location>
        <begin position="1"/>
        <end position="23"/>
    </location>
</feature>
<dbReference type="EMBL" id="JAUSVS010000001">
    <property type="protein sequence ID" value="MDQ0462535.1"/>
    <property type="molecule type" value="Genomic_DNA"/>
</dbReference>
<sequence>MADLKITASLALAALAVAGAATAQSISTNSAGYNAGYGRVSGQENRPVSVGGTGQGNRVIVDGVILAGEDQSVFASQTGGGVFSDTSGVGNIGGSSTAIGNNLIVITQGNYNTVVITSVQTNNGNVTAGSTTSGGVGN</sequence>
<dbReference type="RefSeq" id="WP_307344956.1">
    <property type="nucleotide sequence ID" value="NZ_JAUSVS010000001.1"/>
</dbReference>
<dbReference type="NCBIfam" id="NF037934">
    <property type="entry name" value="holdfast_HfaA"/>
    <property type="match status" value="1"/>
</dbReference>
<keyword evidence="3" id="KW-1185">Reference proteome</keyword>
<dbReference type="Proteomes" id="UP001228905">
    <property type="component" value="Unassembled WGS sequence"/>
</dbReference>
<gene>
    <name evidence="2" type="ORF">QO010_000283</name>
</gene>
<protein>
    <submittedName>
        <fullName evidence="2">Holdfast attachment protein HfaA</fullName>
    </submittedName>
</protein>
<reference evidence="2 3" key="1">
    <citation type="submission" date="2023-07" db="EMBL/GenBank/DDBJ databases">
        <title>Genomic Encyclopedia of Type Strains, Phase IV (KMG-IV): sequencing the most valuable type-strain genomes for metagenomic binning, comparative biology and taxonomic classification.</title>
        <authorList>
            <person name="Goeker M."/>
        </authorList>
    </citation>
    <scope>NUCLEOTIDE SEQUENCE [LARGE SCALE GENOMIC DNA]</scope>
    <source>
        <strain evidence="2 3">DSM 18695</strain>
    </source>
</reference>
<accession>A0ABU0IKJ5</accession>
<comment type="caution">
    <text evidence="2">The sequence shown here is derived from an EMBL/GenBank/DDBJ whole genome shotgun (WGS) entry which is preliminary data.</text>
</comment>